<dbReference type="RefSeq" id="XP_060419224.1">
    <property type="nucleotide sequence ID" value="XM_060562673.1"/>
</dbReference>
<protein>
    <submittedName>
        <fullName evidence="2">Uncharacterized protein</fullName>
    </submittedName>
</protein>
<feature type="compositionally biased region" description="Polar residues" evidence="1">
    <location>
        <begin position="54"/>
        <end position="74"/>
    </location>
</feature>
<organism evidence="2 3">
    <name type="scientific">Colletotrichum navitas</name>
    <dbReference type="NCBI Taxonomy" id="681940"/>
    <lineage>
        <taxon>Eukaryota</taxon>
        <taxon>Fungi</taxon>
        <taxon>Dikarya</taxon>
        <taxon>Ascomycota</taxon>
        <taxon>Pezizomycotina</taxon>
        <taxon>Sordariomycetes</taxon>
        <taxon>Hypocreomycetidae</taxon>
        <taxon>Glomerellales</taxon>
        <taxon>Glomerellaceae</taxon>
        <taxon>Colletotrichum</taxon>
        <taxon>Colletotrichum graminicola species complex</taxon>
    </lineage>
</organism>
<dbReference type="AlphaFoldDB" id="A0AAD8V8S1"/>
<keyword evidence="3" id="KW-1185">Reference proteome</keyword>
<evidence type="ECO:0000313" key="3">
    <source>
        <dbReference type="Proteomes" id="UP001230504"/>
    </source>
</evidence>
<proteinExistence type="predicted"/>
<dbReference type="Proteomes" id="UP001230504">
    <property type="component" value="Unassembled WGS sequence"/>
</dbReference>
<feature type="compositionally biased region" description="Polar residues" evidence="1">
    <location>
        <begin position="274"/>
        <end position="287"/>
    </location>
</feature>
<accession>A0AAD8V8S1</accession>
<gene>
    <name evidence="2" type="ORF">LY79DRAFT_655741</name>
</gene>
<comment type="caution">
    <text evidence="2">The sequence shown here is derived from an EMBL/GenBank/DDBJ whole genome shotgun (WGS) entry which is preliminary data.</text>
</comment>
<reference evidence="2" key="1">
    <citation type="submission" date="2021-06" db="EMBL/GenBank/DDBJ databases">
        <title>Comparative genomics, transcriptomics and evolutionary studies reveal genomic signatures of adaptation to plant cell wall in hemibiotrophic fungi.</title>
        <authorList>
            <consortium name="DOE Joint Genome Institute"/>
            <person name="Baroncelli R."/>
            <person name="Diaz J.F."/>
            <person name="Benocci T."/>
            <person name="Peng M."/>
            <person name="Battaglia E."/>
            <person name="Haridas S."/>
            <person name="Andreopoulos W."/>
            <person name="Labutti K."/>
            <person name="Pangilinan J."/>
            <person name="Floch G.L."/>
            <person name="Makela M.R."/>
            <person name="Henrissat B."/>
            <person name="Grigoriev I.V."/>
            <person name="Crouch J.A."/>
            <person name="De Vries R.P."/>
            <person name="Sukno S.A."/>
            <person name="Thon M.R."/>
        </authorList>
    </citation>
    <scope>NUCLEOTIDE SEQUENCE</scope>
    <source>
        <strain evidence="2">CBS 125086</strain>
    </source>
</reference>
<feature type="compositionally biased region" description="Low complexity" evidence="1">
    <location>
        <begin position="7"/>
        <end position="18"/>
    </location>
</feature>
<feature type="region of interest" description="Disordered" evidence="1">
    <location>
        <begin position="1"/>
        <end position="82"/>
    </location>
</feature>
<dbReference type="EMBL" id="JAHLJV010000004">
    <property type="protein sequence ID" value="KAK1598547.1"/>
    <property type="molecule type" value="Genomic_DNA"/>
</dbReference>
<dbReference type="GeneID" id="85446913"/>
<evidence type="ECO:0000256" key="1">
    <source>
        <dbReference type="SAM" id="MobiDB-lite"/>
    </source>
</evidence>
<name>A0AAD8V8S1_9PEZI</name>
<evidence type="ECO:0000313" key="2">
    <source>
        <dbReference type="EMBL" id="KAK1598547.1"/>
    </source>
</evidence>
<sequence length="293" mass="31746">MPGPGLTGPLTLGSLLPTWRYTGSQAAPRPQPRRASNPEEMLADVRKPEPVASAHSSRQPKSANLEPQASSQQPLLDRGHMKPSDCPIYPAIKTLAFPPRALRPRAPAAVAVAAPAPAPAAPATHQLPRWRHAVTLLVASFFRPLSIFLNDRFQLRFSPRAGKHRPSPIGPVDTARYSFVVDCPVKCRPHAPRAHCPSSPYSGHKAYRTPERPGLTRFPVSDLLTTIASMGGNLIPPIAVVASSQETTFFDSSRCNLECQPDRVSAPPGRGQSLPPNRTRNSTSRSQMDPPFP</sequence>
<feature type="region of interest" description="Disordered" evidence="1">
    <location>
        <begin position="260"/>
        <end position="293"/>
    </location>
</feature>